<reference evidence="2 3" key="1">
    <citation type="submission" date="2019-01" db="EMBL/GenBank/DDBJ databases">
        <title>Genome Assembly of Collichthys lucidus.</title>
        <authorList>
            <person name="Cai M."/>
            <person name="Xiao S."/>
        </authorList>
    </citation>
    <scope>NUCLEOTIDE SEQUENCE [LARGE SCALE GENOMIC DNA]</scope>
    <source>
        <strain evidence="2">JT15FE1705JMU</strain>
        <tissue evidence="2">Muscle</tissue>
    </source>
</reference>
<feature type="compositionally biased region" description="Basic and acidic residues" evidence="1">
    <location>
        <begin position="1"/>
        <end position="19"/>
    </location>
</feature>
<keyword evidence="3" id="KW-1185">Reference proteome</keyword>
<dbReference type="AlphaFoldDB" id="A0A4U5URX8"/>
<gene>
    <name evidence="2" type="ORF">D9C73_011499</name>
</gene>
<proteinExistence type="predicted"/>
<name>A0A4U5URX8_COLLU</name>
<dbReference type="Proteomes" id="UP000298787">
    <property type="component" value="Chromosome 10"/>
</dbReference>
<sequence length="109" mass="12854">MPAWRRDMMKKKMDEERRPGRTASLLKKFDPAMASQNVGHEKLHEERKINAQICHIAKSMRKAEQQAKQAKEIEEKTELERLRTLGYDETKLAPWQRQIILKKGDIAKQ</sequence>
<feature type="region of interest" description="Disordered" evidence="1">
    <location>
        <begin position="1"/>
        <end position="32"/>
    </location>
</feature>
<dbReference type="STRING" id="240159.A0A4U5URX8"/>
<protein>
    <submittedName>
        <fullName evidence="2">Espin Autosomal recessive deafness type 36 protein</fullName>
    </submittedName>
</protein>
<organism evidence="2 3">
    <name type="scientific">Collichthys lucidus</name>
    <name type="common">Big head croaker</name>
    <name type="synonym">Sciaena lucida</name>
    <dbReference type="NCBI Taxonomy" id="240159"/>
    <lineage>
        <taxon>Eukaryota</taxon>
        <taxon>Metazoa</taxon>
        <taxon>Chordata</taxon>
        <taxon>Craniata</taxon>
        <taxon>Vertebrata</taxon>
        <taxon>Euteleostomi</taxon>
        <taxon>Actinopterygii</taxon>
        <taxon>Neopterygii</taxon>
        <taxon>Teleostei</taxon>
        <taxon>Neoteleostei</taxon>
        <taxon>Acanthomorphata</taxon>
        <taxon>Eupercaria</taxon>
        <taxon>Sciaenidae</taxon>
        <taxon>Collichthys</taxon>
    </lineage>
</organism>
<evidence type="ECO:0000313" key="2">
    <source>
        <dbReference type="EMBL" id="TKS77408.1"/>
    </source>
</evidence>
<evidence type="ECO:0000256" key="1">
    <source>
        <dbReference type="SAM" id="MobiDB-lite"/>
    </source>
</evidence>
<dbReference type="EMBL" id="CM014087">
    <property type="protein sequence ID" value="TKS77408.1"/>
    <property type="molecule type" value="Genomic_DNA"/>
</dbReference>
<evidence type="ECO:0000313" key="3">
    <source>
        <dbReference type="Proteomes" id="UP000298787"/>
    </source>
</evidence>
<accession>A0A4U5URX8</accession>